<evidence type="ECO:0000256" key="4">
    <source>
        <dbReference type="ARBA" id="ARBA00022829"/>
    </source>
</evidence>
<protein>
    <recommendedName>
        <fullName evidence="9">Tyrosine recombinase XerC</fullName>
    </recommendedName>
</protein>
<dbReference type="InterPro" id="IPR004107">
    <property type="entry name" value="Integrase_SAM-like_N"/>
</dbReference>
<organism evidence="12 13">
    <name type="scientific">Rickettsia prowazekii (strain Rp22)</name>
    <dbReference type="NCBI Taxonomy" id="449216"/>
    <lineage>
        <taxon>Bacteria</taxon>
        <taxon>Pseudomonadati</taxon>
        <taxon>Pseudomonadota</taxon>
        <taxon>Alphaproteobacteria</taxon>
        <taxon>Rickettsiales</taxon>
        <taxon>Rickettsiaceae</taxon>
        <taxon>Rickettsieae</taxon>
        <taxon>Rickettsia</taxon>
        <taxon>typhus group</taxon>
    </lineage>
</organism>
<dbReference type="InterPro" id="IPR050090">
    <property type="entry name" value="Tyrosine_recombinase_XerCD"/>
</dbReference>
<evidence type="ECO:0000256" key="5">
    <source>
        <dbReference type="ARBA" id="ARBA00022908"/>
    </source>
</evidence>
<keyword evidence="4 9" id="KW-0159">Chromosome partition</keyword>
<accession>D5AY93</accession>
<reference evidence="12 13" key="1">
    <citation type="journal article" date="2010" name="Genome Res.">
        <title>Genomic, proteomic, and transcriptomic analysis of virulent and avirulent Rickettsia prowazekii reveals its adaptive mutation capabilities.</title>
        <authorList>
            <person name="Bechah Y."/>
            <person name="El Karkouri K."/>
            <person name="Mediannikov O."/>
            <person name="Leroy Q."/>
            <person name="Pelletier N."/>
            <person name="Robert C."/>
            <person name="Medigue C."/>
            <person name="Mege J.L."/>
            <person name="Raoult D."/>
        </authorList>
    </citation>
    <scope>NUCLEOTIDE SEQUENCE [LARGE SCALE GENOMIC DNA]</scope>
    <source>
        <strain evidence="12 13">Rp22</strain>
    </source>
</reference>
<evidence type="ECO:0000256" key="7">
    <source>
        <dbReference type="ARBA" id="ARBA00023172"/>
    </source>
</evidence>
<gene>
    <name evidence="9 12" type="primary">xerC</name>
    <name evidence="12" type="ordered locus">rpr22_CDS797</name>
</gene>
<dbReference type="PANTHER" id="PTHR30349">
    <property type="entry name" value="PHAGE INTEGRASE-RELATED"/>
    <property type="match status" value="1"/>
</dbReference>
<feature type="active site" evidence="9">
    <location>
        <position position="253"/>
    </location>
</feature>
<keyword evidence="6 9" id="KW-0238">DNA-binding</keyword>
<dbReference type="GO" id="GO:0051301">
    <property type="term" value="P:cell division"/>
    <property type="evidence" value="ECO:0007669"/>
    <property type="project" value="UniProtKB-KW"/>
</dbReference>
<feature type="domain" description="Tyr recombinase" evidence="10">
    <location>
        <begin position="116"/>
        <end position="298"/>
    </location>
</feature>
<comment type="similarity">
    <text evidence="9">Belongs to the 'phage' integrase family. XerC subfamily.</text>
</comment>
<evidence type="ECO:0000256" key="2">
    <source>
        <dbReference type="ARBA" id="ARBA00022490"/>
    </source>
</evidence>
<dbReference type="PATRIC" id="fig|449216.3.peg.839"/>
<comment type="subunit">
    <text evidence="9">Forms a cyclic heterotetrameric complex composed of two molecules of XerC and two molecules of XerD.</text>
</comment>
<dbReference type="PROSITE" id="PS51900">
    <property type="entry name" value="CB"/>
    <property type="match status" value="1"/>
</dbReference>
<feature type="domain" description="Core-binding (CB)" evidence="11">
    <location>
        <begin position="4"/>
        <end position="95"/>
    </location>
</feature>
<keyword evidence="2 9" id="KW-0963">Cytoplasm</keyword>
<evidence type="ECO:0000256" key="3">
    <source>
        <dbReference type="ARBA" id="ARBA00022618"/>
    </source>
</evidence>
<dbReference type="InterPro" id="IPR010998">
    <property type="entry name" value="Integrase_recombinase_N"/>
</dbReference>
<name>D5AY93_RICPP</name>
<dbReference type="GO" id="GO:0005737">
    <property type="term" value="C:cytoplasm"/>
    <property type="evidence" value="ECO:0007669"/>
    <property type="project" value="UniProtKB-SubCell"/>
</dbReference>
<dbReference type="InterPro" id="IPR044068">
    <property type="entry name" value="CB"/>
</dbReference>
<dbReference type="PROSITE" id="PS51898">
    <property type="entry name" value="TYR_RECOMBINASE"/>
    <property type="match status" value="1"/>
</dbReference>
<comment type="function">
    <text evidence="9">Site-specific tyrosine recombinase, which acts by catalyzing the cutting and rejoining of the recombining DNA molecules. The XerC-XerD complex is essential to convert dimers of the bacterial chromosome into monomers to permit their segregation at cell division. It also contributes to the segregational stability of plasmids.</text>
</comment>
<evidence type="ECO:0000256" key="8">
    <source>
        <dbReference type="ARBA" id="ARBA00023306"/>
    </source>
</evidence>
<evidence type="ECO:0000259" key="11">
    <source>
        <dbReference type="PROSITE" id="PS51900"/>
    </source>
</evidence>
<dbReference type="Gene3D" id="1.10.150.130">
    <property type="match status" value="1"/>
</dbReference>
<dbReference type="SMR" id="D5AY93"/>
<dbReference type="SUPFAM" id="SSF56349">
    <property type="entry name" value="DNA breaking-rejoining enzymes"/>
    <property type="match status" value="1"/>
</dbReference>
<feature type="active site" evidence="9">
    <location>
        <position position="250"/>
    </location>
</feature>
<dbReference type="HAMAP" id="MF_01808">
    <property type="entry name" value="Recomb_XerC_XerD"/>
    <property type="match status" value="1"/>
</dbReference>
<feature type="active site" description="O-(3'-phospho-DNA)-tyrosine intermediate" evidence="9">
    <location>
        <position position="285"/>
    </location>
</feature>
<dbReference type="Proteomes" id="UP000006931">
    <property type="component" value="Chromosome"/>
</dbReference>
<dbReference type="InterPro" id="IPR011010">
    <property type="entry name" value="DNA_brk_join_enz"/>
</dbReference>
<dbReference type="GO" id="GO:0003677">
    <property type="term" value="F:DNA binding"/>
    <property type="evidence" value="ECO:0007669"/>
    <property type="project" value="UniProtKB-UniRule"/>
</dbReference>
<dbReference type="GO" id="GO:0006313">
    <property type="term" value="P:DNA transposition"/>
    <property type="evidence" value="ECO:0007669"/>
    <property type="project" value="UniProtKB-UniRule"/>
</dbReference>
<sequence>MLDISIQELIKQWQKYLILQKNYSNNTVIAYNNDLKHFLEFMNYYNSELVTLNHIKTADIRLIRSWLAKRKCENFTASSIARGLSTVKNFYKFLEKTLLLNNHIIFSIKSPKKAKLLPKGLSVDDVLISLEHIEEYGNVKWVELRNKALIVLIYAAGLRISEALSITKLHLQNLEFIKIIGKGSKERIIPWLPLTKNLITKYLEILPYKLDENEPIFRGRQGKKLQPSVFNRELIKLKRIYGLPEYLTAHSFRHSFASHLLEYGADLRSIQELLGHKSLSTTQKYTQTSIKHLEAVYNTAYPIKK</sequence>
<feature type="active site" evidence="9">
    <location>
        <position position="182"/>
    </location>
</feature>
<feature type="active site" evidence="9">
    <location>
        <position position="276"/>
    </location>
</feature>
<dbReference type="PANTHER" id="PTHR30349:SF90">
    <property type="entry name" value="TYROSINE RECOMBINASE XERD"/>
    <property type="match status" value="1"/>
</dbReference>
<dbReference type="GO" id="GO:0007059">
    <property type="term" value="P:chromosome segregation"/>
    <property type="evidence" value="ECO:0007669"/>
    <property type="project" value="UniProtKB-UniRule"/>
</dbReference>
<dbReference type="KEGG" id="rpq:rpr22_CDS797"/>
<keyword evidence="8 9" id="KW-0131">Cell cycle</keyword>
<dbReference type="EMBL" id="CP001584">
    <property type="protein sequence ID" value="ADE30382.1"/>
    <property type="molecule type" value="Genomic_DNA"/>
</dbReference>
<dbReference type="AlphaFoldDB" id="D5AY93"/>
<dbReference type="HOGENOM" id="CLU_027562_9_0_5"/>
<dbReference type="Pfam" id="PF02899">
    <property type="entry name" value="Phage_int_SAM_1"/>
    <property type="match status" value="1"/>
</dbReference>
<dbReference type="Pfam" id="PF00589">
    <property type="entry name" value="Phage_integrase"/>
    <property type="match status" value="1"/>
</dbReference>
<dbReference type="InterPro" id="IPR023009">
    <property type="entry name" value="Tyrosine_recombinase_XerC/XerD"/>
</dbReference>
<dbReference type="InterPro" id="IPR002104">
    <property type="entry name" value="Integrase_catalytic"/>
</dbReference>
<proteinExistence type="inferred from homology"/>
<evidence type="ECO:0000313" key="13">
    <source>
        <dbReference type="Proteomes" id="UP000006931"/>
    </source>
</evidence>
<evidence type="ECO:0000259" key="10">
    <source>
        <dbReference type="PROSITE" id="PS51898"/>
    </source>
</evidence>
<dbReference type="GO" id="GO:0009037">
    <property type="term" value="F:tyrosine-based site-specific recombinase activity"/>
    <property type="evidence" value="ECO:0007669"/>
    <property type="project" value="UniProtKB-UniRule"/>
</dbReference>
<dbReference type="RefSeq" id="WP_004596870.1">
    <property type="nucleotide sequence ID" value="NC_017560.1"/>
</dbReference>
<keyword evidence="5 9" id="KW-0229">DNA integration</keyword>
<dbReference type="InterPro" id="IPR013762">
    <property type="entry name" value="Integrase-like_cat_sf"/>
</dbReference>
<keyword evidence="3 9" id="KW-0132">Cell division</keyword>
<keyword evidence="7 9" id="KW-0233">DNA recombination</keyword>
<feature type="active site" evidence="9">
    <location>
        <position position="159"/>
    </location>
</feature>
<evidence type="ECO:0000256" key="6">
    <source>
        <dbReference type="ARBA" id="ARBA00023125"/>
    </source>
</evidence>
<comment type="subcellular location">
    <subcellularLocation>
        <location evidence="1 9">Cytoplasm</location>
    </subcellularLocation>
</comment>
<dbReference type="GeneID" id="57569939"/>
<dbReference type="Gene3D" id="1.10.443.10">
    <property type="entry name" value="Intergrase catalytic core"/>
    <property type="match status" value="1"/>
</dbReference>
<evidence type="ECO:0000256" key="9">
    <source>
        <dbReference type="HAMAP-Rule" id="MF_01808"/>
    </source>
</evidence>
<evidence type="ECO:0000256" key="1">
    <source>
        <dbReference type="ARBA" id="ARBA00004496"/>
    </source>
</evidence>
<evidence type="ECO:0000313" key="12">
    <source>
        <dbReference type="EMBL" id="ADE30382.1"/>
    </source>
</evidence>